<reference evidence="2 3" key="1">
    <citation type="journal article" date="2019" name="Sci. Rep.">
        <title>Orb-weaving spider Araneus ventricosus genome elucidates the spidroin gene catalogue.</title>
        <authorList>
            <person name="Kono N."/>
            <person name="Nakamura H."/>
            <person name="Ohtoshi R."/>
            <person name="Moran D.A.P."/>
            <person name="Shinohara A."/>
            <person name="Yoshida Y."/>
            <person name="Fujiwara M."/>
            <person name="Mori M."/>
            <person name="Tomita M."/>
            <person name="Arakawa K."/>
        </authorList>
    </citation>
    <scope>NUCLEOTIDE SEQUENCE [LARGE SCALE GENOMIC DNA]</scope>
</reference>
<dbReference type="AlphaFoldDB" id="A0A4Y2MC13"/>
<keyword evidence="1" id="KW-0812">Transmembrane</keyword>
<proteinExistence type="predicted"/>
<organism evidence="2 3">
    <name type="scientific">Araneus ventricosus</name>
    <name type="common">Orbweaver spider</name>
    <name type="synonym">Epeira ventricosa</name>
    <dbReference type="NCBI Taxonomy" id="182803"/>
    <lineage>
        <taxon>Eukaryota</taxon>
        <taxon>Metazoa</taxon>
        <taxon>Ecdysozoa</taxon>
        <taxon>Arthropoda</taxon>
        <taxon>Chelicerata</taxon>
        <taxon>Arachnida</taxon>
        <taxon>Araneae</taxon>
        <taxon>Araneomorphae</taxon>
        <taxon>Entelegynae</taxon>
        <taxon>Araneoidea</taxon>
        <taxon>Araneidae</taxon>
        <taxon>Araneus</taxon>
    </lineage>
</organism>
<feature type="transmembrane region" description="Helical" evidence="1">
    <location>
        <begin position="81"/>
        <end position="102"/>
    </location>
</feature>
<dbReference type="EMBL" id="BGPR01007145">
    <property type="protein sequence ID" value="GBN24611.1"/>
    <property type="molecule type" value="Genomic_DNA"/>
</dbReference>
<protein>
    <submittedName>
        <fullName evidence="2">Uncharacterized protein</fullName>
    </submittedName>
</protein>
<keyword evidence="1" id="KW-1133">Transmembrane helix</keyword>
<evidence type="ECO:0000313" key="3">
    <source>
        <dbReference type="Proteomes" id="UP000499080"/>
    </source>
</evidence>
<name>A0A4Y2MC13_ARAVE</name>
<dbReference type="Proteomes" id="UP000499080">
    <property type="component" value="Unassembled WGS sequence"/>
</dbReference>
<feature type="transmembrane region" description="Helical" evidence="1">
    <location>
        <begin position="18"/>
        <end position="36"/>
    </location>
</feature>
<keyword evidence="3" id="KW-1185">Reference proteome</keyword>
<evidence type="ECO:0000256" key="1">
    <source>
        <dbReference type="SAM" id="Phobius"/>
    </source>
</evidence>
<sequence length="110" mass="12496">MSALASHWLDPSRDTCKVFFIFIFLLTRLLASWWRLERRYLGVGLTNGWLETVCDGSMRDKLDPSGAHLLQVRRDSRPQGTLVSCLLPVFLFLSFCFFLPSLEARGGSSP</sequence>
<gene>
    <name evidence="2" type="ORF">AVEN_249582_1</name>
</gene>
<comment type="caution">
    <text evidence="2">The sequence shown here is derived from an EMBL/GenBank/DDBJ whole genome shotgun (WGS) entry which is preliminary data.</text>
</comment>
<evidence type="ECO:0000313" key="2">
    <source>
        <dbReference type="EMBL" id="GBN24611.1"/>
    </source>
</evidence>
<keyword evidence="1" id="KW-0472">Membrane</keyword>
<accession>A0A4Y2MC13</accession>